<keyword evidence="1" id="KW-0433">Leucine-rich repeat</keyword>
<dbReference type="OrthoDB" id="1652165at2"/>
<evidence type="ECO:0000256" key="2">
    <source>
        <dbReference type="ARBA" id="ARBA00022729"/>
    </source>
</evidence>
<dbReference type="PANTHER" id="PTHR47566:SF1">
    <property type="entry name" value="PROTEIN NUD1"/>
    <property type="match status" value="1"/>
</dbReference>
<organism evidence="5 6">
    <name type="scientific">Polaribacter glomeratus</name>
    <dbReference type="NCBI Taxonomy" id="102"/>
    <lineage>
        <taxon>Bacteria</taxon>
        <taxon>Pseudomonadati</taxon>
        <taxon>Bacteroidota</taxon>
        <taxon>Flavobacteriia</taxon>
        <taxon>Flavobacteriales</taxon>
        <taxon>Flavobacteriaceae</taxon>
    </lineage>
</organism>
<reference evidence="5 6" key="1">
    <citation type="submission" date="2016-12" db="EMBL/GenBank/DDBJ databases">
        <title>Trade-off between light-utilization and light-protection in marine flavobacteria.</title>
        <authorList>
            <person name="Kumagai Y."/>
            <person name="Yoshizawa S."/>
            <person name="Kogure K."/>
            <person name="Iwasaki W."/>
        </authorList>
    </citation>
    <scope>NUCLEOTIDE SEQUENCE [LARGE SCALE GENOMIC DNA]</scope>
    <source>
        <strain evidence="5 6">ATCC 43844</strain>
    </source>
</reference>
<protein>
    <recommendedName>
        <fullName evidence="4">Secretion system C-terminal sorting domain-containing protein</fullName>
    </recommendedName>
</protein>
<dbReference type="SUPFAM" id="SSF52058">
    <property type="entry name" value="L domain-like"/>
    <property type="match status" value="1"/>
</dbReference>
<name>A0A2S7WW42_9FLAO</name>
<dbReference type="InterPro" id="IPR032675">
    <property type="entry name" value="LRR_dom_sf"/>
</dbReference>
<proteinExistence type="predicted"/>
<dbReference type="EMBL" id="MSCM01000001">
    <property type="protein sequence ID" value="PQJ81788.1"/>
    <property type="molecule type" value="Genomic_DNA"/>
</dbReference>
<dbReference type="AlphaFoldDB" id="A0A2S7WW42"/>
<accession>A0A2S7WW42</accession>
<feature type="domain" description="Secretion system C-terminal sorting" evidence="4">
    <location>
        <begin position="521"/>
        <end position="589"/>
    </location>
</feature>
<comment type="caution">
    <text evidence="5">The sequence shown here is derived from an EMBL/GenBank/DDBJ whole genome shotgun (WGS) entry which is preliminary data.</text>
</comment>
<dbReference type="GO" id="GO:0035591">
    <property type="term" value="F:signaling adaptor activity"/>
    <property type="evidence" value="ECO:0007669"/>
    <property type="project" value="TreeGrafter"/>
</dbReference>
<dbReference type="InterPro" id="IPR052574">
    <property type="entry name" value="CDIRP"/>
</dbReference>
<dbReference type="Gene3D" id="3.80.10.10">
    <property type="entry name" value="Ribonuclease Inhibitor"/>
    <property type="match status" value="2"/>
</dbReference>
<dbReference type="Pfam" id="PF18962">
    <property type="entry name" value="Por_Secre_tail"/>
    <property type="match status" value="1"/>
</dbReference>
<keyword evidence="3" id="KW-0677">Repeat</keyword>
<evidence type="ECO:0000313" key="6">
    <source>
        <dbReference type="Proteomes" id="UP000239068"/>
    </source>
</evidence>
<evidence type="ECO:0000256" key="3">
    <source>
        <dbReference type="ARBA" id="ARBA00022737"/>
    </source>
</evidence>
<sequence>MYYLKVDANQLAYLNVKNGNNSNFVLFEAQTNPNLTCIEVDNIGYSTSTWTNIDSTSSFNNNCNITYVPDNNFENYLETHDANGNIVTVGTTNSMGNGIANDDYVTTTSINTVTILLVNSVSISDITGIEDFVALTTLDCSDNNLTNLNVSQNTLLIGLACQENQITSLDVTQNTNLIDLFCFDNALTTLDIRQNLLLSKFYCNDNALTNIQIASNTSLTQLYCHNNVLTTLDVSQSAILSVLYCNNNAISSINVSSNSVLNRLFCTNNALTSLNAKNGNNINFLQFDARTNPNLVCIEVDDAAWSTNNWTNIDSISNFSTNCNAFGLTDVPDDNFEAYLEANGMGNGIANDNYVTTANISTVTNLNVSNLSILDLTGIGGFSALTHLNCSNNLLISLDLRQNIALTVLQCNNNALTSILLKSSSKSNQSNGLDLSQNSSLVELDCSSNQLTYLNVKNGNNTSFTEFNATNNPNLTCVEVDDVAWSVANWTNIDATTTFVSNQTECSTLSTDTLNSLKFELYPNPTSGKITIEVLEKAELKIYSVLGKEIKRLYLNNGKNEINNLNLAKGIYLFKVVTKEKTSTKKVIVNK</sequence>
<dbReference type="RefSeq" id="WP_105020358.1">
    <property type="nucleotide sequence ID" value="NZ_MSCM01000001.1"/>
</dbReference>
<dbReference type="InterPro" id="IPR026444">
    <property type="entry name" value="Secre_tail"/>
</dbReference>
<evidence type="ECO:0000259" key="4">
    <source>
        <dbReference type="Pfam" id="PF18962"/>
    </source>
</evidence>
<keyword evidence="2" id="KW-0732">Signal</keyword>
<keyword evidence="6" id="KW-1185">Reference proteome</keyword>
<dbReference type="PANTHER" id="PTHR47566">
    <property type="match status" value="1"/>
</dbReference>
<evidence type="ECO:0000256" key="1">
    <source>
        <dbReference type="ARBA" id="ARBA00022614"/>
    </source>
</evidence>
<gene>
    <name evidence="5" type="ORF">BTO16_04025</name>
</gene>
<dbReference type="NCBIfam" id="TIGR04183">
    <property type="entry name" value="Por_Secre_tail"/>
    <property type="match status" value="1"/>
</dbReference>
<dbReference type="SUPFAM" id="SSF52075">
    <property type="entry name" value="Outer arm dynein light chain 1"/>
    <property type="match status" value="1"/>
</dbReference>
<dbReference type="Proteomes" id="UP000239068">
    <property type="component" value="Unassembled WGS sequence"/>
</dbReference>
<evidence type="ECO:0000313" key="5">
    <source>
        <dbReference type="EMBL" id="PQJ81788.1"/>
    </source>
</evidence>